<evidence type="ECO:0000256" key="6">
    <source>
        <dbReference type="ARBA" id="ARBA00022840"/>
    </source>
</evidence>
<keyword evidence="4 11" id="KW-0436">Ligase</keyword>
<accession>S0EWA5</accession>
<evidence type="ECO:0000256" key="11">
    <source>
        <dbReference type="HAMAP-Rule" id="MF_01209"/>
    </source>
</evidence>
<comment type="catalytic activity">
    <reaction evidence="10 11">
        <text>L-glutamine + H2O = L-glutamate + NH4(+)</text>
        <dbReference type="Rhea" id="RHEA:15889"/>
        <dbReference type="ChEBI" id="CHEBI:15377"/>
        <dbReference type="ChEBI" id="CHEBI:28938"/>
        <dbReference type="ChEBI" id="CHEBI:29985"/>
        <dbReference type="ChEBI" id="CHEBI:58359"/>
    </reaction>
</comment>
<feature type="binding site" evidence="11">
    <location>
        <position position="46"/>
    </location>
    <ligand>
        <name>L-glutamine</name>
        <dbReference type="ChEBI" id="CHEBI:58359"/>
    </ligand>
</feature>
<dbReference type="HAMAP" id="MF_01209">
    <property type="entry name" value="CPSase_S_chain"/>
    <property type="match status" value="1"/>
</dbReference>
<evidence type="ECO:0000256" key="9">
    <source>
        <dbReference type="ARBA" id="ARBA00048816"/>
    </source>
</evidence>
<feature type="active site" evidence="11">
    <location>
        <position position="348"/>
    </location>
</feature>
<evidence type="ECO:0000256" key="2">
    <source>
        <dbReference type="ARBA" id="ARBA00005077"/>
    </source>
</evidence>
<dbReference type="PATRIC" id="fig|1303518.3.peg.116"/>
<dbReference type="FunCoup" id="S0EWA5">
    <property type="interactions" value="441"/>
</dbReference>
<dbReference type="InterPro" id="IPR036480">
    <property type="entry name" value="CarbP_synth_ssu_N_sf"/>
</dbReference>
<evidence type="ECO:0000256" key="10">
    <source>
        <dbReference type="ARBA" id="ARBA00049285"/>
    </source>
</evidence>
<comment type="catalytic activity">
    <reaction evidence="9 11">
        <text>hydrogencarbonate + L-glutamine + 2 ATP + H2O = carbamoyl phosphate + L-glutamate + 2 ADP + phosphate + 2 H(+)</text>
        <dbReference type="Rhea" id="RHEA:18633"/>
        <dbReference type="ChEBI" id="CHEBI:15377"/>
        <dbReference type="ChEBI" id="CHEBI:15378"/>
        <dbReference type="ChEBI" id="CHEBI:17544"/>
        <dbReference type="ChEBI" id="CHEBI:29985"/>
        <dbReference type="ChEBI" id="CHEBI:30616"/>
        <dbReference type="ChEBI" id="CHEBI:43474"/>
        <dbReference type="ChEBI" id="CHEBI:58228"/>
        <dbReference type="ChEBI" id="CHEBI:58359"/>
        <dbReference type="ChEBI" id="CHEBI:456216"/>
        <dbReference type="EC" id="6.3.5.5"/>
    </reaction>
</comment>
<gene>
    <name evidence="11" type="primary">carA</name>
    <name evidence="13" type="ORF">CCALI_00114</name>
</gene>
<organism evidence="13 14">
    <name type="scientific">Chthonomonas calidirosea (strain DSM 23976 / ICMP 18418 / T49)</name>
    <dbReference type="NCBI Taxonomy" id="1303518"/>
    <lineage>
        <taxon>Bacteria</taxon>
        <taxon>Bacillati</taxon>
        <taxon>Armatimonadota</taxon>
        <taxon>Chthonomonadia</taxon>
        <taxon>Chthonomonadales</taxon>
        <taxon>Chthonomonadaceae</taxon>
        <taxon>Chthonomonas</taxon>
    </lineage>
</organism>
<dbReference type="EC" id="6.3.5.5" evidence="11"/>
<feature type="active site" evidence="11">
    <location>
        <position position="350"/>
    </location>
</feature>
<keyword evidence="14" id="KW-1185">Reference proteome</keyword>
<reference evidence="14" key="1">
    <citation type="submission" date="2013-03" db="EMBL/GenBank/DDBJ databases">
        <title>Genome sequence of Chthonomonas calidirosea, the first sequenced genome from the Armatimonadetes phylum (formally candidate division OP10).</title>
        <authorList>
            <person name="Lee K.C.Y."/>
            <person name="Morgan X.C."/>
            <person name="Dunfield P.F."/>
            <person name="Tamas I."/>
            <person name="Houghton K.M."/>
            <person name="Vyssotski M."/>
            <person name="Ryan J.L.J."/>
            <person name="Lagutin K."/>
            <person name="McDonald I.R."/>
            <person name="Stott M.B."/>
        </authorList>
    </citation>
    <scope>NUCLEOTIDE SEQUENCE [LARGE SCALE GENOMIC DNA]</scope>
    <source>
        <strain evidence="14">DSM 23976 / ICMP 18418 / T49</strain>
    </source>
</reference>
<evidence type="ECO:0000313" key="14">
    <source>
        <dbReference type="Proteomes" id="UP000014227"/>
    </source>
</evidence>
<dbReference type="NCBIfam" id="NF009475">
    <property type="entry name" value="PRK12838.1"/>
    <property type="match status" value="1"/>
</dbReference>
<dbReference type="eggNOG" id="COG0505">
    <property type="taxonomic scope" value="Bacteria"/>
</dbReference>
<evidence type="ECO:0000256" key="1">
    <source>
        <dbReference type="ARBA" id="ARBA00004812"/>
    </source>
</evidence>
<dbReference type="Gene3D" id="3.50.30.20">
    <property type="entry name" value="Carbamoyl-phosphate synthase small subunit, N-terminal domain"/>
    <property type="match status" value="1"/>
</dbReference>
<comment type="pathway">
    <text evidence="2 11">Amino-acid biosynthesis; L-arginine biosynthesis; carbamoyl phosphate from bicarbonate: step 1/1.</text>
</comment>
<comment type="subunit">
    <text evidence="11">Composed of two chains; the small (or glutamine) chain promotes the hydrolysis of glutamine to ammonia, which is used by the large (or ammonia) chain to synthesize carbamoyl phosphate. Tetramer of heterodimers (alpha,beta)4.</text>
</comment>
<dbReference type="Gene3D" id="3.40.50.880">
    <property type="match status" value="1"/>
</dbReference>
<dbReference type="GO" id="GO:0006541">
    <property type="term" value="P:glutamine metabolic process"/>
    <property type="evidence" value="ECO:0007669"/>
    <property type="project" value="InterPro"/>
</dbReference>
<dbReference type="OrthoDB" id="9804328at2"/>
<dbReference type="InterPro" id="IPR035686">
    <property type="entry name" value="CPSase_GATase1"/>
</dbReference>
<dbReference type="UniPathway" id="UPA00068">
    <property type="reaction ID" value="UER00171"/>
</dbReference>
<keyword evidence="8 11" id="KW-0665">Pyrimidine biosynthesis</keyword>
<dbReference type="InterPro" id="IPR029062">
    <property type="entry name" value="Class_I_gatase-like"/>
</dbReference>
<dbReference type="GO" id="GO:0004088">
    <property type="term" value="F:carbamoyl-phosphate synthase (glutamine-hydrolyzing) activity"/>
    <property type="evidence" value="ECO:0007669"/>
    <property type="project" value="UniProtKB-UniRule"/>
</dbReference>
<evidence type="ECO:0000313" key="13">
    <source>
        <dbReference type="EMBL" id="CCW33953.1"/>
    </source>
</evidence>
<dbReference type="PROSITE" id="PS51273">
    <property type="entry name" value="GATASE_TYPE_1"/>
    <property type="match status" value="1"/>
</dbReference>
<dbReference type="GO" id="GO:0005524">
    <property type="term" value="F:ATP binding"/>
    <property type="evidence" value="ECO:0007669"/>
    <property type="project" value="UniProtKB-UniRule"/>
</dbReference>
<keyword evidence="6 11" id="KW-0067">ATP-binding</keyword>
<feature type="binding site" evidence="11">
    <location>
        <position position="237"/>
    </location>
    <ligand>
        <name>L-glutamine</name>
        <dbReference type="ChEBI" id="CHEBI:58359"/>
    </ligand>
</feature>
<dbReference type="PANTHER" id="PTHR43418">
    <property type="entry name" value="MULTIFUNCTIONAL TRYPTOPHAN BIOSYNTHESIS PROTEIN-RELATED"/>
    <property type="match status" value="1"/>
</dbReference>
<dbReference type="InterPro" id="IPR002474">
    <property type="entry name" value="CarbamoylP_synth_ssu_N"/>
</dbReference>
<dbReference type="SUPFAM" id="SSF52021">
    <property type="entry name" value="Carbamoyl phosphate synthetase, small subunit N-terminal domain"/>
    <property type="match status" value="1"/>
</dbReference>
<evidence type="ECO:0000256" key="8">
    <source>
        <dbReference type="ARBA" id="ARBA00022975"/>
    </source>
</evidence>
<comment type="function">
    <text evidence="11">Small subunit of the glutamine-dependent carbamoyl phosphate synthetase (CPSase). CPSase catalyzes the formation of carbamoyl phosphate from the ammonia moiety of glutamine, carbonate, and phosphate donated by ATP, constituting the first step of 2 biosynthetic pathways, one leading to arginine and/or urea and the other to pyrimidine nucleotides. The small subunit (glutamine amidotransferase) binds and cleaves glutamine to supply the large subunit with the substrate ammonia.</text>
</comment>
<dbReference type="GO" id="GO:0004359">
    <property type="term" value="F:glutaminase activity"/>
    <property type="evidence" value="ECO:0007669"/>
    <property type="project" value="RHEA"/>
</dbReference>
<dbReference type="GO" id="GO:0044205">
    <property type="term" value="P:'de novo' UMP biosynthetic process"/>
    <property type="evidence" value="ECO:0007669"/>
    <property type="project" value="UniProtKB-UniRule"/>
</dbReference>
<dbReference type="NCBIfam" id="TIGR01368">
    <property type="entry name" value="CPSaseIIsmall"/>
    <property type="match status" value="1"/>
</dbReference>
<dbReference type="HOGENOM" id="CLU_035901_2_1_0"/>
<dbReference type="PRINTS" id="PR00097">
    <property type="entry name" value="ANTSNTHASEII"/>
</dbReference>
<dbReference type="EMBL" id="HF951689">
    <property type="protein sequence ID" value="CCW33953.1"/>
    <property type="molecule type" value="Genomic_DNA"/>
</dbReference>
<dbReference type="PANTHER" id="PTHR43418:SF7">
    <property type="entry name" value="CARBAMOYL-PHOSPHATE SYNTHASE SMALL CHAIN"/>
    <property type="match status" value="1"/>
</dbReference>
<comment type="pathway">
    <text evidence="1 11">Pyrimidine metabolism; UMP biosynthesis via de novo pathway; (S)-dihydroorotate from bicarbonate: step 1/3.</text>
</comment>
<feature type="domain" description="Carbamoyl-phosphate synthase small subunit N-terminal" evidence="12">
    <location>
        <begin position="2"/>
        <end position="132"/>
    </location>
</feature>
<name>S0EWA5_CHTCT</name>
<evidence type="ECO:0000256" key="3">
    <source>
        <dbReference type="ARBA" id="ARBA00007800"/>
    </source>
</evidence>
<dbReference type="SMART" id="SM01097">
    <property type="entry name" value="CPSase_sm_chain"/>
    <property type="match status" value="1"/>
</dbReference>
<feature type="binding site" evidence="11">
    <location>
        <position position="309"/>
    </location>
    <ligand>
        <name>L-glutamine</name>
        <dbReference type="ChEBI" id="CHEBI:58359"/>
    </ligand>
</feature>
<dbReference type="InterPro" id="IPR050472">
    <property type="entry name" value="Anth_synth/Amidotransfase"/>
</dbReference>
<keyword evidence="11" id="KW-0028">Amino-acid biosynthesis</keyword>
<proteinExistence type="inferred from homology"/>
<sequence>MSKAILVLEDGTVFEGESLGACGYTTGEVVFNTGMTGYQEILTDPSYANQIVTLTYPLIGNYGINPDDFESRKVQVSGLVVREVSETPSNWRAEWNLHDFLKERGIVAISKVDTRALTRTLRIRGVMMGTISTEETPQQALERLRSAPRYESADLTRLVTTEQPYRWYPGDKAPTPIASPKTSHEARWRLALIDCGVKFNILRSLAALNCQVTVYPCTATASEILRENPDGIVLSPGPGDPAHLGYIVNTVRALVERKPIMGVCLGNQLLGYAFGSRTFKLKFGHRGSNHPVKDLQSGRVYITSQNHGYAVDPDKLRDGMEVAQINLNDGTVEGLRHRELPIFSIQYHPEASPGPNDSANLFHRFIEILEQVEAKK</sequence>
<feature type="region of interest" description="CPSase" evidence="11">
    <location>
        <begin position="1"/>
        <end position="188"/>
    </location>
</feature>
<dbReference type="UniPathway" id="UPA00070">
    <property type="reaction ID" value="UER00115"/>
</dbReference>
<keyword evidence="7 11" id="KW-0315">Glutamine amidotransferase</keyword>
<feature type="binding site" evidence="11">
    <location>
        <position position="306"/>
    </location>
    <ligand>
        <name>L-glutamine</name>
        <dbReference type="ChEBI" id="CHEBI:58359"/>
    </ligand>
</feature>
<keyword evidence="5 11" id="KW-0547">Nucleotide-binding</keyword>
<dbReference type="InterPro" id="IPR017926">
    <property type="entry name" value="GATASE"/>
</dbReference>
<dbReference type="Proteomes" id="UP000014227">
    <property type="component" value="Chromosome I"/>
</dbReference>
<feature type="binding site" evidence="11">
    <location>
        <position position="239"/>
    </location>
    <ligand>
        <name>L-glutamine</name>
        <dbReference type="ChEBI" id="CHEBI:58359"/>
    </ligand>
</feature>
<dbReference type="Pfam" id="PF00988">
    <property type="entry name" value="CPSase_sm_chain"/>
    <property type="match status" value="1"/>
</dbReference>
<feature type="active site" description="Nucleophile" evidence="11">
    <location>
        <position position="264"/>
    </location>
</feature>
<keyword evidence="11" id="KW-0055">Arginine biosynthesis</keyword>
<dbReference type="AlphaFoldDB" id="S0EWA5"/>
<evidence type="ECO:0000256" key="7">
    <source>
        <dbReference type="ARBA" id="ARBA00022962"/>
    </source>
</evidence>
<dbReference type="SUPFAM" id="SSF52317">
    <property type="entry name" value="Class I glutamine amidotransferase-like"/>
    <property type="match status" value="1"/>
</dbReference>
<dbReference type="PRINTS" id="PR00096">
    <property type="entry name" value="GATASE"/>
</dbReference>
<comment type="similarity">
    <text evidence="3 11">Belongs to the CarA family.</text>
</comment>
<dbReference type="CDD" id="cd01744">
    <property type="entry name" value="GATase1_CPSase"/>
    <property type="match status" value="1"/>
</dbReference>
<feature type="binding site" evidence="11">
    <location>
        <position position="268"/>
    </location>
    <ligand>
        <name>L-glutamine</name>
        <dbReference type="ChEBI" id="CHEBI:58359"/>
    </ligand>
</feature>
<dbReference type="FunFam" id="3.50.30.20:FF:000001">
    <property type="entry name" value="Carbamoyl-phosphate synthase small chain"/>
    <property type="match status" value="1"/>
</dbReference>
<dbReference type="STRING" id="454171.CP488_01044"/>
<dbReference type="InterPro" id="IPR006274">
    <property type="entry name" value="CarbamoylP_synth_ssu"/>
</dbReference>
<dbReference type="KEGG" id="ccz:CCALI_00114"/>
<dbReference type="InParanoid" id="S0EWA5"/>
<dbReference type="GO" id="GO:0006207">
    <property type="term" value="P:'de novo' pyrimidine nucleobase biosynthetic process"/>
    <property type="evidence" value="ECO:0007669"/>
    <property type="project" value="InterPro"/>
</dbReference>
<dbReference type="PRINTS" id="PR00099">
    <property type="entry name" value="CPSGATASE"/>
</dbReference>
<dbReference type="GO" id="GO:0006526">
    <property type="term" value="P:L-arginine biosynthetic process"/>
    <property type="evidence" value="ECO:0007669"/>
    <property type="project" value="UniProtKB-UniRule"/>
</dbReference>
<dbReference type="Pfam" id="PF00117">
    <property type="entry name" value="GATase"/>
    <property type="match status" value="1"/>
</dbReference>
<dbReference type="RefSeq" id="WP_016481517.1">
    <property type="nucleotide sequence ID" value="NC_021487.1"/>
</dbReference>
<evidence type="ECO:0000259" key="12">
    <source>
        <dbReference type="SMART" id="SM01097"/>
    </source>
</evidence>
<protein>
    <recommendedName>
        <fullName evidence="11">Carbamoyl phosphate synthase small chain</fullName>
        <ecNumber evidence="11">6.3.5.5</ecNumber>
    </recommendedName>
    <alternativeName>
        <fullName evidence="11">Carbamoyl phosphate synthetase glutamine chain</fullName>
    </alternativeName>
</protein>
<evidence type="ECO:0000256" key="5">
    <source>
        <dbReference type="ARBA" id="ARBA00022741"/>
    </source>
</evidence>
<feature type="binding site" evidence="11">
    <location>
        <position position="308"/>
    </location>
    <ligand>
        <name>L-glutamine</name>
        <dbReference type="ChEBI" id="CHEBI:58359"/>
    </ligand>
</feature>
<evidence type="ECO:0000256" key="4">
    <source>
        <dbReference type="ARBA" id="ARBA00022598"/>
    </source>
</evidence>
<feature type="binding site" evidence="11">
    <location>
        <position position="265"/>
    </location>
    <ligand>
        <name>L-glutamine</name>
        <dbReference type="ChEBI" id="CHEBI:58359"/>
    </ligand>
</feature>